<accession>A0ABN6H7V9</accession>
<dbReference type="PANTHER" id="PTHR36513:SF1">
    <property type="entry name" value="TRANSMEMBRANE PROTEIN"/>
    <property type="match status" value="1"/>
</dbReference>
<protein>
    <recommendedName>
        <fullName evidence="3">Alpha/beta hydrolase</fullName>
    </recommendedName>
</protein>
<gene>
    <name evidence="1" type="ORF">HAHE_19310</name>
</gene>
<dbReference type="InterPro" id="IPR010297">
    <property type="entry name" value="DUF900_hydrolase"/>
</dbReference>
<dbReference type="InterPro" id="IPR029058">
    <property type="entry name" value="AB_hydrolase_fold"/>
</dbReference>
<keyword evidence="2" id="KW-1185">Reference proteome</keyword>
<evidence type="ECO:0000313" key="2">
    <source>
        <dbReference type="Proteomes" id="UP001374893"/>
    </source>
</evidence>
<dbReference type="PANTHER" id="PTHR36513">
    <property type="entry name" value="ABC TRANSMEMBRANE TYPE-1 DOMAIN-CONTAINING PROTEIN"/>
    <property type="match status" value="1"/>
</dbReference>
<dbReference type="Proteomes" id="UP001374893">
    <property type="component" value="Chromosome"/>
</dbReference>
<sequence>MFRDCQIARFPGKPIPVAQIAGWLAKVGPLGLEWIMQYLAILAFAVLGLVSCSTLPGNQTALIRSPEVVSLAREEFGYKPLDRIEIAYATDREKPAGGGTSGDYEDQRGLRVWLGFADLEVKNREKSGRIQLNQVRESGVLHASVGAWDLPASKEEMAGEAEFFRHLNRKLDATKKGDLVIYISGFRMPFSDPLLVSGQFSSLAADNVVFMGYSWPTTPTLTSYFRDIETAEYSSRNLRLLLRQLAAKSSARRIHIFAYSAGTRLAARTLQEINLETRSDSAARQRYRLGQVALVSSDMDRQLFGSFLADDITRACERLLVYRSGKDGILGLSGWLFSRGRLGHVPKDEAYPPHRRDYLRKLDKLDVVDVSDAPFAGSYGGHFYFFQSPWVSSDLLLSFVSDLRPGSRGLVRDDQSFAWKFPADYPERLEAIARERKKR</sequence>
<proteinExistence type="predicted"/>
<dbReference type="EMBL" id="AP024702">
    <property type="protein sequence ID" value="BCX48023.1"/>
    <property type="molecule type" value="Genomic_DNA"/>
</dbReference>
<dbReference type="Pfam" id="PF05990">
    <property type="entry name" value="DUF900"/>
    <property type="match status" value="1"/>
</dbReference>
<reference evidence="1 2" key="1">
    <citation type="submission" date="2021-06" db="EMBL/GenBank/DDBJ databases">
        <title>Complete genome of Haloferula helveola possessing various polysaccharide degrading enzymes.</title>
        <authorList>
            <person name="Takami H."/>
            <person name="Huang C."/>
            <person name="Hamasaki K."/>
        </authorList>
    </citation>
    <scope>NUCLEOTIDE SEQUENCE [LARGE SCALE GENOMIC DNA]</scope>
    <source>
        <strain evidence="1 2">CN-1</strain>
    </source>
</reference>
<name>A0ABN6H7V9_9BACT</name>
<evidence type="ECO:0008006" key="3">
    <source>
        <dbReference type="Google" id="ProtNLM"/>
    </source>
</evidence>
<dbReference type="SUPFAM" id="SSF53474">
    <property type="entry name" value="alpha/beta-Hydrolases"/>
    <property type="match status" value="1"/>
</dbReference>
<organism evidence="1 2">
    <name type="scientific">Haloferula helveola</name>
    <dbReference type="NCBI Taxonomy" id="490095"/>
    <lineage>
        <taxon>Bacteria</taxon>
        <taxon>Pseudomonadati</taxon>
        <taxon>Verrucomicrobiota</taxon>
        <taxon>Verrucomicrobiia</taxon>
        <taxon>Verrucomicrobiales</taxon>
        <taxon>Verrucomicrobiaceae</taxon>
        <taxon>Haloferula</taxon>
    </lineage>
</organism>
<evidence type="ECO:0000313" key="1">
    <source>
        <dbReference type="EMBL" id="BCX48023.1"/>
    </source>
</evidence>